<organism evidence="3 4">
    <name type="scientific">Barrientosiimonas humi</name>
    <dbReference type="NCBI Taxonomy" id="999931"/>
    <lineage>
        <taxon>Bacteria</taxon>
        <taxon>Bacillati</taxon>
        <taxon>Actinomycetota</taxon>
        <taxon>Actinomycetes</taxon>
        <taxon>Micrococcales</taxon>
        <taxon>Dermacoccaceae</taxon>
        <taxon>Barrientosiimonas</taxon>
    </lineage>
</organism>
<gene>
    <name evidence="3" type="ORF">FB554_2854</name>
</gene>
<comment type="similarity">
    <text evidence="1">Belongs to the UPF0312 family.</text>
</comment>
<accession>A0A542XFS8</accession>
<dbReference type="PANTHER" id="PTHR34406:SF1">
    <property type="entry name" value="PROTEIN YCEI"/>
    <property type="match status" value="1"/>
</dbReference>
<reference evidence="3 4" key="1">
    <citation type="submission" date="2019-06" db="EMBL/GenBank/DDBJ databases">
        <title>Sequencing the genomes of 1000 actinobacteria strains.</title>
        <authorList>
            <person name="Klenk H.-P."/>
        </authorList>
    </citation>
    <scope>NUCLEOTIDE SEQUENCE [LARGE SCALE GENOMIC DNA]</scope>
    <source>
        <strain evidence="3 4">DSM 24617</strain>
    </source>
</reference>
<dbReference type="AlphaFoldDB" id="A0A542XFS8"/>
<dbReference type="Gene3D" id="2.40.128.110">
    <property type="entry name" value="Lipid/polyisoprenoid-binding, YceI-like"/>
    <property type="match status" value="1"/>
</dbReference>
<evidence type="ECO:0000313" key="3">
    <source>
        <dbReference type="EMBL" id="TQL34677.1"/>
    </source>
</evidence>
<dbReference type="OrthoDB" id="9811006at2"/>
<keyword evidence="4" id="KW-1185">Reference proteome</keyword>
<name>A0A542XFS8_9MICO</name>
<dbReference type="SUPFAM" id="SSF101874">
    <property type="entry name" value="YceI-like"/>
    <property type="match status" value="1"/>
</dbReference>
<dbReference type="SMART" id="SM00867">
    <property type="entry name" value="YceI"/>
    <property type="match status" value="1"/>
</dbReference>
<dbReference type="Pfam" id="PF04264">
    <property type="entry name" value="YceI"/>
    <property type="match status" value="1"/>
</dbReference>
<sequence>MTTTTNLSGLQNLDGTYAIDPAHSRMGFVARHAMVTKVRGSFNEFEGSAVANGGVNDAKVDVTIQVASLDTRNEQRDGHVKSGDFLAIEQFPTIEFHSTGCSVEGDTLNLTGDLTIKGVTKPITVPFTFEGAATDPFGNERIGFEGSTVINRNDYGITFNAALETGGVLVSEKITLEFEVSAIKQA</sequence>
<comment type="caution">
    <text evidence="3">The sequence shown here is derived from an EMBL/GenBank/DDBJ whole genome shotgun (WGS) entry which is preliminary data.</text>
</comment>
<protein>
    <submittedName>
        <fullName evidence="3">Polyisoprenoid-binding protein YceI</fullName>
    </submittedName>
</protein>
<dbReference type="PANTHER" id="PTHR34406">
    <property type="entry name" value="PROTEIN YCEI"/>
    <property type="match status" value="1"/>
</dbReference>
<proteinExistence type="inferred from homology"/>
<evidence type="ECO:0000259" key="2">
    <source>
        <dbReference type="SMART" id="SM00867"/>
    </source>
</evidence>
<dbReference type="Proteomes" id="UP000318336">
    <property type="component" value="Unassembled WGS sequence"/>
</dbReference>
<dbReference type="InterPro" id="IPR036761">
    <property type="entry name" value="TTHA0802/YceI-like_sf"/>
</dbReference>
<dbReference type="InterPro" id="IPR007372">
    <property type="entry name" value="Lipid/polyisoprenoid-bd_YceI"/>
</dbReference>
<dbReference type="EMBL" id="VFOK01000001">
    <property type="protein sequence ID" value="TQL34677.1"/>
    <property type="molecule type" value="Genomic_DNA"/>
</dbReference>
<feature type="domain" description="Lipid/polyisoprenoid-binding YceI-like" evidence="2">
    <location>
        <begin position="16"/>
        <end position="183"/>
    </location>
</feature>
<evidence type="ECO:0000256" key="1">
    <source>
        <dbReference type="ARBA" id="ARBA00008812"/>
    </source>
</evidence>
<evidence type="ECO:0000313" key="4">
    <source>
        <dbReference type="Proteomes" id="UP000318336"/>
    </source>
</evidence>
<dbReference type="RefSeq" id="WP_142007044.1">
    <property type="nucleotide sequence ID" value="NZ_CAJTBP010000001.1"/>
</dbReference>